<proteinExistence type="inferred from homology"/>
<evidence type="ECO:0000256" key="1">
    <source>
        <dbReference type="ARBA" id="ARBA00022603"/>
    </source>
</evidence>
<accession>A0ABS1JAP5</accession>
<keyword evidence="3 4" id="KW-0949">S-adenosyl-L-methionine</keyword>
<comment type="subunit">
    <text evidence="4">Homodimer.</text>
</comment>
<dbReference type="Gene3D" id="3.40.50.150">
    <property type="entry name" value="Vaccinia Virus protein VP39"/>
    <property type="match status" value="1"/>
</dbReference>
<feature type="binding site" evidence="4">
    <location>
        <position position="83"/>
    </location>
    <ligand>
        <name>S-adenosyl-L-methionine</name>
        <dbReference type="ChEBI" id="CHEBI:59789"/>
    </ligand>
</feature>
<dbReference type="InterPro" id="IPR043675">
    <property type="entry name" value="TrmR_methyltr"/>
</dbReference>
<name>A0ABS1JAP5_9BACL</name>
<evidence type="ECO:0000313" key="5">
    <source>
        <dbReference type="EMBL" id="MBL0387355.1"/>
    </source>
</evidence>
<feature type="binding site" evidence="4">
    <location>
        <position position="155"/>
    </location>
    <ligand>
        <name>Mg(2+)</name>
        <dbReference type="ChEBI" id="CHEBI:18420"/>
    </ligand>
</feature>
<dbReference type="HAMAP" id="MF_02217">
    <property type="entry name" value="TrmR_methyltr"/>
    <property type="match status" value="1"/>
</dbReference>
<keyword evidence="4" id="KW-0479">Metal-binding</keyword>
<feature type="binding site" evidence="4">
    <location>
        <position position="154"/>
    </location>
    <ligand>
        <name>Mg(2+)</name>
        <dbReference type="ChEBI" id="CHEBI:18420"/>
    </ligand>
</feature>
<feature type="binding site" evidence="4">
    <location>
        <position position="128"/>
    </location>
    <ligand>
        <name>Mg(2+)</name>
        <dbReference type="ChEBI" id="CHEBI:18420"/>
    </ligand>
</feature>
<keyword evidence="6" id="KW-1185">Reference proteome</keyword>
<reference evidence="5 6" key="1">
    <citation type="submission" date="2021-01" db="EMBL/GenBank/DDBJ databases">
        <title>Tumebacillus sp. strain ITR2 16S ribosomal RNA gene Genome sequencing and assembly.</title>
        <authorList>
            <person name="Kang M."/>
        </authorList>
    </citation>
    <scope>NUCLEOTIDE SEQUENCE [LARGE SCALE GENOMIC DNA]</scope>
    <source>
        <strain evidence="5 6">ITR2</strain>
    </source>
</reference>
<gene>
    <name evidence="4" type="primary">trmR</name>
    <name evidence="5" type="ORF">JJB07_11895</name>
</gene>
<comment type="catalytic activity">
    <reaction evidence="4">
        <text>5-hydroxyuridine(34) in tRNA + S-adenosyl-L-methionine = 5-methoxyuridine(34) in tRNA + S-adenosyl-L-homocysteine + H(+)</text>
        <dbReference type="Rhea" id="RHEA:60524"/>
        <dbReference type="Rhea" id="RHEA-COMP:13381"/>
        <dbReference type="Rhea" id="RHEA-COMP:15591"/>
        <dbReference type="ChEBI" id="CHEBI:15378"/>
        <dbReference type="ChEBI" id="CHEBI:57856"/>
        <dbReference type="ChEBI" id="CHEBI:59789"/>
        <dbReference type="ChEBI" id="CHEBI:136877"/>
        <dbReference type="ChEBI" id="CHEBI:143860"/>
    </reaction>
</comment>
<comment type="caution">
    <text evidence="5">The sequence shown here is derived from an EMBL/GenBank/DDBJ whole genome shotgun (WGS) entry which is preliminary data.</text>
</comment>
<feature type="binding site" evidence="4">
    <location>
        <position position="67"/>
    </location>
    <ligand>
        <name>S-adenosyl-L-methionine</name>
        <dbReference type="ChEBI" id="CHEBI:59789"/>
    </ligand>
</feature>
<dbReference type="EMBL" id="JAEQNB010000003">
    <property type="protein sequence ID" value="MBL0387355.1"/>
    <property type="molecule type" value="Genomic_DNA"/>
</dbReference>
<dbReference type="EC" id="2.1.1.-" evidence="4"/>
<comment type="similarity">
    <text evidence="4">Belongs to the class I-like SAM-binding methyltransferase superfamily. Cation-dependent O-methyltransferase family.</text>
</comment>
<comment type="function">
    <text evidence="4">Catalyzes the methylation of 5-hydroxyuridine (ho5U) to form 5-methoxyuridine (mo5U) at position 34 in tRNAs.</text>
</comment>
<sequence>MMIDLQVVEYLRSLVPERDELLQELERRAEELFIPILDLETMGFLRVFLAIAKPLRILEVGSAIGYSAIVMARATGAQITTIERDPERAQEARHNLARAGLTERVELLEGDALDIIPTLGMYDLIFLDAAKGQYPRFLELLHPHLKPGGVLLSDNVLFQGLVSGDPEVKHKLRTMINRLREYNVLLTQHPEYETSILPVGDGLAVSVRAGS</sequence>
<evidence type="ECO:0000256" key="4">
    <source>
        <dbReference type="HAMAP-Rule" id="MF_02217"/>
    </source>
</evidence>
<keyword evidence="1 4" id="KW-0489">Methyltransferase</keyword>
<feature type="binding site" evidence="4">
    <location>
        <position position="128"/>
    </location>
    <ligand>
        <name>S-adenosyl-L-methionine</name>
        <dbReference type="ChEBI" id="CHEBI:59789"/>
    </ligand>
</feature>
<dbReference type="PANTHER" id="PTHR43167:SF1">
    <property type="entry name" value="PUTATIVE (AFU_ORTHOLOGUE AFUA_6G01830)-RELATED"/>
    <property type="match status" value="1"/>
</dbReference>
<evidence type="ECO:0000256" key="2">
    <source>
        <dbReference type="ARBA" id="ARBA00022679"/>
    </source>
</evidence>
<evidence type="ECO:0000313" key="6">
    <source>
        <dbReference type="Proteomes" id="UP000602284"/>
    </source>
</evidence>
<protein>
    <recommendedName>
        <fullName evidence="4">tRNA 5-hydroxyuridine methyltransferase</fullName>
        <ecNumber evidence="4">2.1.1.-</ecNumber>
    </recommendedName>
    <alternativeName>
        <fullName evidence="4">ho5U methyltransferase</fullName>
    </alternativeName>
</protein>
<dbReference type="SUPFAM" id="SSF53335">
    <property type="entry name" value="S-adenosyl-L-methionine-dependent methyltransferases"/>
    <property type="match status" value="1"/>
</dbReference>
<keyword evidence="4" id="KW-0460">Magnesium</keyword>
<keyword evidence="4" id="KW-0819">tRNA processing</keyword>
<evidence type="ECO:0000256" key="3">
    <source>
        <dbReference type="ARBA" id="ARBA00022691"/>
    </source>
</evidence>
<dbReference type="InterPro" id="IPR002935">
    <property type="entry name" value="SAM_O-MeTrfase"/>
</dbReference>
<dbReference type="PANTHER" id="PTHR43167">
    <property type="entry name" value="PUTATIVE (AFU_ORTHOLOGUE AFUA_6G01830)-RELATED"/>
    <property type="match status" value="1"/>
</dbReference>
<dbReference type="Pfam" id="PF01596">
    <property type="entry name" value="Methyltransf_3"/>
    <property type="match status" value="1"/>
</dbReference>
<feature type="binding site" evidence="4">
    <location>
        <begin position="111"/>
        <end position="112"/>
    </location>
    <ligand>
        <name>S-adenosyl-L-methionine</name>
        <dbReference type="ChEBI" id="CHEBI:59789"/>
    </ligand>
</feature>
<feature type="binding site" evidence="4">
    <location>
        <position position="37"/>
    </location>
    <ligand>
        <name>S-adenosyl-L-methionine</name>
        <dbReference type="ChEBI" id="CHEBI:59789"/>
    </ligand>
</feature>
<keyword evidence="2 4" id="KW-0808">Transferase</keyword>
<organism evidence="5 6">
    <name type="scientific">Tumebacillus amylolyticus</name>
    <dbReference type="NCBI Taxonomy" id="2801339"/>
    <lineage>
        <taxon>Bacteria</taxon>
        <taxon>Bacillati</taxon>
        <taxon>Bacillota</taxon>
        <taxon>Bacilli</taxon>
        <taxon>Bacillales</taxon>
        <taxon>Alicyclobacillaceae</taxon>
        <taxon>Tumebacillus</taxon>
    </lineage>
</organism>
<dbReference type="Proteomes" id="UP000602284">
    <property type="component" value="Unassembled WGS sequence"/>
</dbReference>
<dbReference type="InterPro" id="IPR029063">
    <property type="entry name" value="SAM-dependent_MTases_sf"/>
</dbReference>
<dbReference type="CDD" id="cd02440">
    <property type="entry name" value="AdoMet_MTases"/>
    <property type="match status" value="1"/>
</dbReference>
<dbReference type="PROSITE" id="PS51682">
    <property type="entry name" value="SAM_OMT_I"/>
    <property type="match status" value="1"/>
</dbReference>